<accession>A0A948S0F2</accession>
<dbReference type="Gene3D" id="3.40.50.960">
    <property type="entry name" value="Lumazine/riboflavin synthase"/>
    <property type="match status" value="1"/>
</dbReference>
<feature type="binding site" evidence="7">
    <location>
        <position position="114"/>
    </location>
    <ligand>
        <name>5-amino-6-(D-ribitylamino)uracil</name>
        <dbReference type="ChEBI" id="CHEBI:15934"/>
    </ligand>
</feature>
<comment type="similarity">
    <text evidence="2 7">Belongs to the DMRL synthase family.</text>
</comment>
<evidence type="ECO:0000256" key="4">
    <source>
        <dbReference type="ARBA" id="ARBA00022619"/>
    </source>
</evidence>
<dbReference type="PANTHER" id="PTHR21058">
    <property type="entry name" value="6,7-DIMETHYL-8-RIBITYLLUMAZINE SYNTHASE DMRL SYNTHASE LUMAZINE SYNTHASE"/>
    <property type="match status" value="1"/>
</dbReference>
<dbReference type="InterPro" id="IPR002180">
    <property type="entry name" value="LS/RS"/>
</dbReference>
<dbReference type="SUPFAM" id="SSF52121">
    <property type="entry name" value="Lumazine synthase"/>
    <property type="match status" value="1"/>
</dbReference>
<dbReference type="InterPro" id="IPR034964">
    <property type="entry name" value="LS"/>
</dbReference>
<reference evidence="8" key="1">
    <citation type="submission" date="2021-05" db="EMBL/GenBank/DDBJ databases">
        <title>Energy efficiency and biological interactions define the core microbiome of deep oligotrophic groundwater.</title>
        <authorList>
            <person name="Mehrshad M."/>
            <person name="Lopez-Fernandez M."/>
            <person name="Bell E."/>
            <person name="Bernier-Latmani R."/>
            <person name="Bertilsson S."/>
            <person name="Dopson M."/>
        </authorList>
    </citation>
    <scope>NUCLEOTIDE SEQUENCE</scope>
    <source>
        <strain evidence="8">Modern_marine.mb.64</strain>
    </source>
</reference>
<dbReference type="CDD" id="cd09209">
    <property type="entry name" value="Lumazine_synthase-I"/>
    <property type="match status" value="1"/>
</dbReference>
<comment type="pathway">
    <text evidence="1 7">Cofactor biosynthesis; riboflavin biosynthesis; riboflavin from 2-hydroxy-3-oxobutyl phosphate and 5-amino-6-(D-ribitylamino)uracil: step 1/2.</text>
</comment>
<dbReference type="AlphaFoldDB" id="A0A948S0F2"/>
<dbReference type="EC" id="2.5.1.78" evidence="3 7"/>
<dbReference type="NCBIfam" id="TIGR00114">
    <property type="entry name" value="lumazine-synth"/>
    <property type="match status" value="1"/>
</dbReference>
<evidence type="ECO:0000256" key="2">
    <source>
        <dbReference type="ARBA" id="ARBA00007424"/>
    </source>
</evidence>
<dbReference type="EMBL" id="JAHJDP010000107">
    <property type="protein sequence ID" value="MBU2692987.1"/>
    <property type="molecule type" value="Genomic_DNA"/>
</dbReference>
<comment type="catalytic activity">
    <reaction evidence="6 7">
        <text>(2S)-2-hydroxy-3-oxobutyl phosphate + 5-amino-6-(D-ribitylamino)uracil = 6,7-dimethyl-8-(1-D-ribityl)lumazine + phosphate + 2 H2O + H(+)</text>
        <dbReference type="Rhea" id="RHEA:26152"/>
        <dbReference type="ChEBI" id="CHEBI:15377"/>
        <dbReference type="ChEBI" id="CHEBI:15378"/>
        <dbReference type="ChEBI" id="CHEBI:15934"/>
        <dbReference type="ChEBI" id="CHEBI:43474"/>
        <dbReference type="ChEBI" id="CHEBI:58201"/>
        <dbReference type="ChEBI" id="CHEBI:58830"/>
        <dbReference type="EC" id="2.5.1.78"/>
    </reaction>
</comment>
<comment type="function">
    <text evidence="7">Catalyzes the formation of 6,7-dimethyl-8-ribityllumazine by condensation of 5-amino-6-(D-ribitylamino)uracil with 3,4-dihydroxy-2-butanone 4-phosphate. This is the penultimate step in the biosynthesis of riboflavin.</text>
</comment>
<proteinExistence type="inferred from homology"/>
<dbReference type="Pfam" id="PF00885">
    <property type="entry name" value="DMRL_synthase"/>
    <property type="match status" value="1"/>
</dbReference>
<feature type="binding site" evidence="7">
    <location>
        <begin position="81"/>
        <end position="83"/>
    </location>
    <ligand>
        <name>5-amino-6-(D-ribitylamino)uracil</name>
        <dbReference type="ChEBI" id="CHEBI:15934"/>
    </ligand>
</feature>
<sequence length="163" mass="17549">MANEFKATLDAKGKKFCIVASRYGRIITDRLVTGALECIQQHGGRETDVDIYWVPGSFEIPLVAKLRAKSGVYDAIMALGCVLRGETPHNEYIAGEVVKGLAHINLETEVPTIFGVLTVDTMEQGIDRAGMKGGGRGYEAASVAIEMANLVPKAGQKPGSRKR</sequence>
<keyword evidence="5 7" id="KW-0808">Transferase</keyword>
<dbReference type="GO" id="GO:0009349">
    <property type="term" value="C:riboflavin synthase complex"/>
    <property type="evidence" value="ECO:0007669"/>
    <property type="project" value="UniProtKB-UniRule"/>
</dbReference>
<dbReference type="GO" id="GO:0005829">
    <property type="term" value="C:cytosol"/>
    <property type="evidence" value="ECO:0007669"/>
    <property type="project" value="TreeGrafter"/>
</dbReference>
<feature type="binding site" evidence="7">
    <location>
        <begin position="86"/>
        <end position="87"/>
    </location>
    <ligand>
        <name>(2S)-2-hydroxy-3-oxobutyl phosphate</name>
        <dbReference type="ChEBI" id="CHEBI:58830"/>
    </ligand>
</feature>
<evidence type="ECO:0000256" key="6">
    <source>
        <dbReference type="ARBA" id="ARBA00048785"/>
    </source>
</evidence>
<evidence type="ECO:0000313" key="9">
    <source>
        <dbReference type="Proteomes" id="UP000777784"/>
    </source>
</evidence>
<feature type="binding site" evidence="7">
    <location>
        <begin position="57"/>
        <end position="59"/>
    </location>
    <ligand>
        <name>5-amino-6-(D-ribitylamino)uracil</name>
        <dbReference type="ChEBI" id="CHEBI:15934"/>
    </ligand>
</feature>
<dbReference type="HAMAP" id="MF_00178">
    <property type="entry name" value="Lumazine_synth"/>
    <property type="match status" value="1"/>
</dbReference>
<feature type="active site" description="Proton donor" evidence="7">
    <location>
        <position position="89"/>
    </location>
</feature>
<dbReference type="GO" id="GO:0000906">
    <property type="term" value="F:6,7-dimethyl-8-ribityllumazine synthase activity"/>
    <property type="evidence" value="ECO:0007669"/>
    <property type="project" value="UniProtKB-UniRule"/>
</dbReference>
<feature type="binding site" evidence="7">
    <location>
        <position position="128"/>
    </location>
    <ligand>
        <name>(2S)-2-hydroxy-3-oxobutyl phosphate</name>
        <dbReference type="ChEBI" id="CHEBI:58830"/>
    </ligand>
</feature>
<dbReference type="PANTHER" id="PTHR21058:SF0">
    <property type="entry name" value="6,7-DIMETHYL-8-RIBITYLLUMAZINE SYNTHASE"/>
    <property type="match status" value="1"/>
</dbReference>
<comment type="caution">
    <text evidence="8">The sequence shown here is derived from an EMBL/GenBank/DDBJ whole genome shotgun (WGS) entry which is preliminary data.</text>
</comment>
<evidence type="ECO:0000256" key="1">
    <source>
        <dbReference type="ARBA" id="ARBA00004917"/>
    </source>
</evidence>
<protein>
    <recommendedName>
        <fullName evidence="3 7">6,7-dimethyl-8-ribityllumazine synthase</fullName>
        <shortName evidence="7">DMRL synthase</shortName>
        <shortName evidence="7">LS</shortName>
        <shortName evidence="7">Lumazine synthase</shortName>
        <ecNumber evidence="3 7">2.5.1.78</ecNumber>
    </recommendedName>
</protein>
<dbReference type="InterPro" id="IPR036467">
    <property type="entry name" value="LS/RS_sf"/>
</dbReference>
<evidence type="ECO:0000256" key="5">
    <source>
        <dbReference type="ARBA" id="ARBA00022679"/>
    </source>
</evidence>
<dbReference type="GO" id="GO:0009231">
    <property type="term" value="P:riboflavin biosynthetic process"/>
    <property type="evidence" value="ECO:0007669"/>
    <property type="project" value="UniProtKB-UniRule"/>
</dbReference>
<evidence type="ECO:0000256" key="7">
    <source>
        <dbReference type="HAMAP-Rule" id="MF_00178"/>
    </source>
</evidence>
<dbReference type="Proteomes" id="UP000777784">
    <property type="component" value="Unassembled WGS sequence"/>
</dbReference>
<evidence type="ECO:0000256" key="3">
    <source>
        <dbReference type="ARBA" id="ARBA00012664"/>
    </source>
</evidence>
<gene>
    <name evidence="7 8" type="primary">ribH</name>
    <name evidence="8" type="ORF">KJ970_18875</name>
</gene>
<evidence type="ECO:0000313" key="8">
    <source>
        <dbReference type="EMBL" id="MBU2692987.1"/>
    </source>
</evidence>
<name>A0A948S0F2_UNCEI</name>
<feature type="binding site" evidence="7">
    <location>
        <position position="23"/>
    </location>
    <ligand>
        <name>5-amino-6-(D-ribitylamino)uracil</name>
        <dbReference type="ChEBI" id="CHEBI:15934"/>
    </ligand>
</feature>
<keyword evidence="4 7" id="KW-0686">Riboflavin biosynthesis</keyword>
<organism evidence="8 9">
    <name type="scientific">Eiseniibacteriota bacterium</name>
    <dbReference type="NCBI Taxonomy" id="2212470"/>
    <lineage>
        <taxon>Bacteria</taxon>
        <taxon>Candidatus Eiseniibacteriota</taxon>
    </lineage>
</organism>